<dbReference type="OrthoDB" id="2497579at2759"/>
<gene>
    <name evidence="2" type="ORF">O181_025402</name>
</gene>
<dbReference type="Pfam" id="PF13358">
    <property type="entry name" value="DDE_3"/>
    <property type="match status" value="1"/>
</dbReference>
<dbReference type="InterPro" id="IPR038717">
    <property type="entry name" value="Tc1-like_DDE_dom"/>
</dbReference>
<proteinExistence type="predicted"/>
<accession>A0A9Q3CNG6</accession>
<sequence>MQMRAGQLYGYACCARGKQCPALISYPVMSAPPTPYEHIKAPPRRSVCPNLDNTNLTSSPPDIMPYLNVEMRGRIRKIHKLAHRHWTINDWAQVIWTDKSAFKLRKKVNRVHVWRTPQEKWQLENLAVNHRSGRQTLIVWGAFCAAMRAPLVFLNGQMTLAEMVQQVYRPGLLLFIAWICGCQHILLMEDNAPIHIAQASTDWQNWHNIQKLDWPAHSPDFNPIENVWKTMKSQISKLYQPQMVDKL</sequence>
<dbReference type="AlphaFoldDB" id="A0A9Q3CNG6"/>
<keyword evidence="3" id="KW-1185">Reference proteome</keyword>
<comment type="caution">
    <text evidence="2">The sequence shown here is derived from an EMBL/GenBank/DDBJ whole genome shotgun (WGS) entry which is preliminary data.</text>
</comment>
<organism evidence="2 3">
    <name type="scientific">Austropuccinia psidii MF-1</name>
    <dbReference type="NCBI Taxonomy" id="1389203"/>
    <lineage>
        <taxon>Eukaryota</taxon>
        <taxon>Fungi</taxon>
        <taxon>Dikarya</taxon>
        <taxon>Basidiomycota</taxon>
        <taxon>Pucciniomycotina</taxon>
        <taxon>Pucciniomycetes</taxon>
        <taxon>Pucciniales</taxon>
        <taxon>Sphaerophragmiaceae</taxon>
        <taxon>Austropuccinia</taxon>
    </lineage>
</organism>
<dbReference type="Proteomes" id="UP000765509">
    <property type="component" value="Unassembled WGS sequence"/>
</dbReference>
<feature type="domain" description="Tc1-like transposase DDE" evidence="1">
    <location>
        <begin position="93"/>
        <end position="237"/>
    </location>
</feature>
<evidence type="ECO:0000259" key="1">
    <source>
        <dbReference type="Pfam" id="PF13358"/>
    </source>
</evidence>
<reference evidence="2" key="1">
    <citation type="submission" date="2021-03" db="EMBL/GenBank/DDBJ databases">
        <title>Draft genome sequence of rust myrtle Austropuccinia psidii MF-1, a brazilian biotype.</title>
        <authorList>
            <person name="Quecine M.C."/>
            <person name="Pachon D.M.R."/>
            <person name="Bonatelli M.L."/>
            <person name="Correr F.H."/>
            <person name="Franceschini L.M."/>
            <person name="Leite T.F."/>
            <person name="Margarido G.R.A."/>
            <person name="Almeida C.A."/>
            <person name="Ferrarezi J.A."/>
            <person name="Labate C.A."/>
        </authorList>
    </citation>
    <scope>NUCLEOTIDE SEQUENCE</scope>
    <source>
        <strain evidence="2">MF-1</strain>
    </source>
</reference>
<evidence type="ECO:0000313" key="3">
    <source>
        <dbReference type="Proteomes" id="UP000765509"/>
    </source>
</evidence>
<name>A0A9Q3CNG6_9BASI</name>
<evidence type="ECO:0000313" key="2">
    <source>
        <dbReference type="EMBL" id="MBW0485687.1"/>
    </source>
</evidence>
<dbReference type="EMBL" id="AVOT02008283">
    <property type="protein sequence ID" value="MBW0485687.1"/>
    <property type="molecule type" value="Genomic_DNA"/>
</dbReference>
<protein>
    <recommendedName>
        <fullName evidence="1">Tc1-like transposase DDE domain-containing protein</fullName>
    </recommendedName>
</protein>
<dbReference type="InterPro" id="IPR036397">
    <property type="entry name" value="RNaseH_sf"/>
</dbReference>
<dbReference type="Gene3D" id="3.30.420.10">
    <property type="entry name" value="Ribonuclease H-like superfamily/Ribonuclease H"/>
    <property type="match status" value="1"/>
</dbReference>
<dbReference type="GO" id="GO:0003676">
    <property type="term" value="F:nucleic acid binding"/>
    <property type="evidence" value="ECO:0007669"/>
    <property type="project" value="InterPro"/>
</dbReference>